<dbReference type="EMBL" id="JAAMPC010000017">
    <property type="protein sequence ID" value="KAG2246756.1"/>
    <property type="molecule type" value="Genomic_DNA"/>
</dbReference>
<accession>A0A8X7TNT3</accession>
<reference evidence="1 2" key="1">
    <citation type="submission" date="2020-02" db="EMBL/GenBank/DDBJ databases">
        <authorList>
            <person name="Ma Q."/>
            <person name="Huang Y."/>
            <person name="Song X."/>
            <person name="Pei D."/>
        </authorList>
    </citation>
    <scope>NUCLEOTIDE SEQUENCE [LARGE SCALE GENOMIC DNA]</scope>
    <source>
        <strain evidence="1">Sxm20200214</strain>
        <tissue evidence="1">Leaf</tissue>
    </source>
</reference>
<name>A0A8X7TNT3_BRACI</name>
<gene>
    <name evidence="1" type="ORF">Bca52824_086384</name>
</gene>
<dbReference type="Proteomes" id="UP000886595">
    <property type="component" value="Unassembled WGS sequence"/>
</dbReference>
<keyword evidence="2" id="KW-1185">Reference proteome</keyword>
<organism evidence="1 2">
    <name type="scientific">Brassica carinata</name>
    <name type="common">Ethiopian mustard</name>
    <name type="synonym">Abyssinian cabbage</name>
    <dbReference type="NCBI Taxonomy" id="52824"/>
    <lineage>
        <taxon>Eukaryota</taxon>
        <taxon>Viridiplantae</taxon>
        <taxon>Streptophyta</taxon>
        <taxon>Embryophyta</taxon>
        <taxon>Tracheophyta</taxon>
        <taxon>Spermatophyta</taxon>
        <taxon>Magnoliopsida</taxon>
        <taxon>eudicotyledons</taxon>
        <taxon>Gunneridae</taxon>
        <taxon>Pentapetalae</taxon>
        <taxon>rosids</taxon>
        <taxon>malvids</taxon>
        <taxon>Brassicales</taxon>
        <taxon>Brassicaceae</taxon>
        <taxon>Brassiceae</taxon>
        <taxon>Brassica</taxon>
    </lineage>
</organism>
<comment type="caution">
    <text evidence="1">The sequence shown here is derived from an EMBL/GenBank/DDBJ whole genome shotgun (WGS) entry which is preliminary data.</text>
</comment>
<protein>
    <submittedName>
        <fullName evidence="1">Uncharacterized protein</fullName>
    </submittedName>
</protein>
<dbReference type="PANTHER" id="PTHR31300">
    <property type="entry name" value="LIPASE"/>
    <property type="match status" value="1"/>
</dbReference>
<evidence type="ECO:0000313" key="1">
    <source>
        <dbReference type="EMBL" id="KAG2246756.1"/>
    </source>
</evidence>
<dbReference type="PANTHER" id="PTHR31300:SF2">
    <property type="entry name" value="LIPASE-LIKE PROTEIN"/>
    <property type="match status" value="1"/>
</dbReference>
<dbReference type="InterPro" id="IPR006873">
    <property type="entry name" value="DUF620"/>
</dbReference>
<sequence length="216" mass="24329">MQPEITVSLSPFIYSLFAPLRDSDETRKKIKSFSSQAVSLCETLLLCIVKLNVTRKKKKEEEGVTALRAPSVAATAAHRRNDLRLLLGVMGAPLAPIHFSSSDPLPHLSIKTHLSRLHLRSTYSTVHRSFRRTEASELHQNAYAMGKLKMITSEIQTATRTVRNRNPSKAETGGFVLWQMNPDMWYVELSVGGNKVRAGCNGKLVWRHTLAWLSYR</sequence>
<evidence type="ECO:0000313" key="2">
    <source>
        <dbReference type="Proteomes" id="UP000886595"/>
    </source>
</evidence>
<proteinExistence type="predicted"/>
<dbReference type="AlphaFoldDB" id="A0A8X7TNT3"/>
<dbReference type="Pfam" id="PF04788">
    <property type="entry name" value="DUF620"/>
    <property type="match status" value="1"/>
</dbReference>
<dbReference type="OrthoDB" id="1723335at2759"/>